<dbReference type="Gene3D" id="3.90.650.10">
    <property type="entry name" value="PurM-like C-terminal domain"/>
    <property type="match status" value="1"/>
</dbReference>
<evidence type="ECO:0000256" key="2">
    <source>
        <dbReference type="ARBA" id="ARBA00004686"/>
    </source>
</evidence>
<dbReference type="GO" id="GO:0005829">
    <property type="term" value="C:cytosol"/>
    <property type="evidence" value="ECO:0007669"/>
    <property type="project" value="TreeGrafter"/>
</dbReference>
<dbReference type="PANTHER" id="PTHR10520:SF12">
    <property type="entry name" value="TRIFUNCTIONAL PURINE BIOSYNTHETIC PROTEIN ADENOSINE-3"/>
    <property type="match status" value="1"/>
</dbReference>
<dbReference type="SUPFAM" id="SSF55326">
    <property type="entry name" value="PurM N-terminal domain-like"/>
    <property type="match status" value="1"/>
</dbReference>
<accession>A0A0R1UIY0</accession>
<feature type="domain" description="PurM-like C-terminal" evidence="17">
    <location>
        <begin position="172"/>
        <end position="338"/>
    </location>
</feature>
<dbReference type="GO" id="GO:0004641">
    <property type="term" value="F:phosphoribosylformylglycinamidine cyclo-ligase activity"/>
    <property type="evidence" value="ECO:0007669"/>
    <property type="project" value="UniProtKB-UniRule"/>
</dbReference>
<sequence length="358" mass="36659">MNRYQAAGVDVTAGYELVKKIKADVASTKRPGVRGGIGSFGGLFDLGSLNYHHPVLVAGTDGVGTKLMIAQAVGDHTTVGIDLVAMCANDVLAQGAEPLFFLDYIATGKNVPAKMAAIVSGVAAGCRQAGCALLGGETAEMPDMYAQDEYDLAGTLTGAAEKEQLLTADRPQAGDVLLGLASSGVHSNGFSLVRQIVQEAGMTYADRPAALAGASFGEALLTPTKIYVPAVLPLVQAGQVHGIAHITGGGLPENLPRMFGDALQAVVDPATWSRPAIFDWLLAAGDLSLADAFATFNMGLGLILAVAPDQVASVQAVLAAAGEPAVEVGRLQARPAGAAKLVIKGVTVNGTEEKEEEK</sequence>
<keyword evidence="9 15" id="KW-0658">Purine biosynthesis</keyword>
<dbReference type="UniPathway" id="UPA00074">
    <property type="reaction ID" value="UER00129"/>
</dbReference>
<evidence type="ECO:0000256" key="6">
    <source>
        <dbReference type="ARBA" id="ARBA00022490"/>
    </source>
</evidence>
<name>A0A0R1UIY0_9LACO</name>
<comment type="subcellular location">
    <subcellularLocation>
        <location evidence="1 15">Cytoplasm</location>
    </subcellularLocation>
</comment>
<evidence type="ECO:0000259" key="17">
    <source>
        <dbReference type="Pfam" id="PF02769"/>
    </source>
</evidence>
<dbReference type="GO" id="GO:0004637">
    <property type="term" value="F:phosphoribosylamine-glycine ligase activity"/>
    <property type="evidence" value="ECO:0007669"/>
    <property type="project" value="TreeGrafter"/>
</dbReference>
<dbReference type="InterPro" id="IPR016188">
    <property type="entry name" value="PurM-like_N"/>
</dbReference>
<dbReference type="RefSeq" id="WP_019206663.1">
    <property type="nucleotide sequence ID" value="NZ_AZFK01000028.1"/>
</dbReference>
<gene>
    <name evidence="15" type="primary">purM</name>
    <name evidence="18" type="ORF">FC43_GL001278</name>
</gene>
<dbReference type="EMBL" id="AZFK01000028">
    <property type="protein sequence ID" value="KRL90674.1"/>
    <property type="molecule type" value="Genomic_DNA"/>
</dbReference>
<evidence type="ECO:0000256" key="12">
    <source>
        <dbReference type="ARBA" id="ARBA00032931"/>
    </source>
</evidence>
<dbReference type="InterPro" id="IPR010918">
    <property type="entry name" value="PurM-like_C_dom"/>
</dbReference>
<evidence type="ECO:0000256" key="3">
    <source>
        <dbReference type="ARBA" id="ARBA00010280"/>
    </source>
</evidence>
<dbReference type="SUPFAM" id="SSF56042">
    <property type="entry name" value="PurM C-terminal domain-like"/>
    <property type="match status" value="1"/>
</dbReference>
<dbReference type="FunFam" id="3.90.650.10:FF:000011">
    <property type="entry name" value="Phosphoribosylformylglycinamidine cyclo-ligase"/>
    <property type="match status" value="1"/>
</dbReference>
<dbReference type="InterPro" id="IPR004733">
    <property type="entry name" value="PurM_cligase"/>
</dbReference>
<keyword evidence="10 15" id="KW-0067">ATP-binding</keyword>
<dbReference type="Gene3D" id="3.30.1330.10">
    <property type="entry name" value="PurM-like, N-terminal domain"/>
    <property type="match status" value="1"/>
</dbReference>
<dbReference type="EC" id="6.3.3.1" evidence="4 15"/>
<dbReference type="GO" id="GO:0046084">
    <property type="term" value="P:adenine biosynthetic process"/>
    <property type="evidence" value="ECO:0007669"/>
    <property type="project" value="TreeGrafter"/>
</dbReference>
<dbReference type="AlphaFoldDB" id="A0A0R1UIY0"/>
<evidence type="ECO:0000256" key="11">
    <source>
        <dbReference type="ARBA" id="ARBA00031908"/>
    </source>
</evidence>
<dbReference type="GeneID" id="82934390"/>
<evidence type="ECO:0000259" key="16">
    <source>
        <dbReference type="Pfam" id="PF00586"/>
    </source>
</evidence>
<keyword evidence="7 15" id="KW-0436">Ligase</keyword>
<dbReference type="NCBIfam" id="TIGR00878">
    <property type="entry name" value="purM"/>
    <property type="match status" value="1"/>
</dbReference>
<dbReference type="InterPro" id="IPR036921">
    <property type="entry name" value="PurM-like_N_sf"/>
</dbReference>
<organism evidence="18 19">
    <name type="scientific">Limosilactobacillus ingluviei DSM 15946</name>
    <dbReference type="NCBI Taxonomy" id="1423760"/>
    <lineage>
        <taxon>Bacteria</taxon>
        <taxon>Bacillati</taxon>
        <taxon>Bacillota</taxon>
        <taxon>Bacilli</taxon>
        <taxon>Lactobacillales</taxon>
        <taxon>Lactobacillaceae</taxon>
        <taxon>Limosilactobacillus</taxon>
    </lineage>
</organism>
<dbReference type="GO" id="GO:0005524">
    <property type="term" value="F:ATP binding"/>
    <property type="evidence" value="ECO:0007669"/>
    <property type="project" value="UniProtKB-KW"/>
</dbReference>
<evidence type="ECO:0000256" key="14">
    <source>
        <dbReference type="ARBA" id="ARBA00049057"/>
    </source>
</evidence>
<keyword evidence="6 15" id="KW-0963">Cytoplasm</keyword>
<comment type="catalytic activity">
    <reaction evidence="14 15">
        <text>2-formamido-N(1)-(5-O-phospho-beta-D-ribosyl)acetamidine + ATP = 5-amino-1-(5-phospho-beta-D-ribosyl)imidazole + ADP + phosphate + H(+)</text>
        <dbReference type="Rhea" id="RHEA:23032"/>
        <dbReference type="ChEBI" id="CHEBI:15378"/>
        <dbReference type="ChEBI" id="CHEBI:30616"/>
        <dbReference type="ChEBI" id="CHEBI:43474"/>
        <dbReference type="ChEBI" id="CHEBI:137981"/>
        <dbReference type="ChEBI" id="CHEBI:147287"/>
        <dbReference type="ChEBI" id="CHEBI:456216"/>
        <dbReference type="EC" id="6.3.3.1"/>
    </reaction>
</comment>
<evidence type="ECO:0000256" key="7">
    <source>
        <dbReference type="ARBA" id="ARBA00022598"/>
    </source>
</evidence>
<comment type="pathway">
    <text evidence="2 15">Purine metabolism; IMP biosynthesis via de novo pathway; 5-amino-1-(5-phospho-D-ribosyl)imidazole from N(2)-formyl-N(1)-(5-phospho-D-ribosyl)glycinamide: step 2/2.</text>
</comment>
<evidence type="ECO:0000256" key="10">
    <source>
        <dbReference type="ARBA" id="ARBA00022840"/>
    </source>
</evidence>
<dbReference type="PANTHER" id="PTHR10520">
    <property type="entry name" value="TRIFUNCTIONAL PURINE BIOSYNTHETIC PROTEIN ADENOSINE-3-RELATED"/>
    <property type="match status" value="1"/>
</dbReference>
<dbReference type="FunFam" id="3.30.1330.10:FF:000001">
    <property type="entry name" value="Phosphoribosylformylglycinamidine cyclo-ligase"/>
    <property type="match status" value="1"/>
</dbReference>
<comment type="caution">
    <text evidence="18">The sequence shown here is derived from an EMBL/GenBank/DDBJ whole genome shotgun (WGS) entry which is preliminary data.</text>
</comment>
<reference evidence="18 19" key="1">
    <citation type="journal article" date="2015" name="Genome Announc.">
        <title>Expanding the biotechnology potential of lactobacilli through comparative genomics of 213 strains and associated genera.</title>
        <authorList>
            <person name="Sun Z."/>
            <person name="Harris H.M."/>
            <person name="McCann A."/>
            <person name="Guo C."/>
            <person name="Argimon S."/>
            <person name="Zhang W."/>
            <person name="Yang X."/>
            <person name="Jeffery I.B."/>
            <person name="Cooney J.C."/>
            <person name="Kagawa T.F."/>
            <person name="Liu W."/>
            <person name="Song Y."/>
            <person name="Salvetti E."/>
            <person name="Wrobel A."/>
            <person name="Rasinkangas P."/>
            <person name="Parkhill J."/>
            <person name="Rea M.C."/>
            <person name="O'Sullivan O."/>
            <person name="Ritari J."/>
            <person name="Douillard F.P."/>
            <person name="Paul Ross R."/>
            <person name="Yang R."/>
            <person name="Briner A.E."/>
            <person name="Felis G.E."/>
            <person name="de Vos W.M."/>
            <person name="Barrangou R."/>
            <person name="Klaenhammer T.R."/>
            <person name="Caufield P.W."/>
            <person name="Cui Y."/>
            <person name="Zhang H."/>
            <person name="O'Toole P.W."/>
        </authorList>
    </citation>
    <scope>NUCLEOTIDE SEQUENCE [LARGE SCALE GENOMIC DNA]</scope>
    <source>
        <strain evidence="18 19">DSM 15946</strain>
    </source>
</reference>
<evidence type="ECO:0000256" key="8">
    <source>
        <dbReference type="ARBA" id="ARBA00022741"/>
    </source>
</evidence>
<evidence type="ECO:0000256" key="1">
    <source>
        <dbReference type="ARBA" id="ARBA00004496"/>
    </source>
</evidence>
<evidence type="ECO:0000256" key="13">
    <source>
        <dbReference type="ARBA" id="ARBA00033093"/>
    </source>
</evidence>
<keyword evidence="8 15" id="KW-0547">Nucleotide-binding</keyword>
<dbReference type="Proteomes" id="UP000050816">
    <property type="component" value="Unassembled WGS sequence"/>
</dbReference>
<protein>
    <recommendedName>
        <fullName evidence="5 15">Phosphoribosylformylglycinamidine cyclo-ligase</fullName>
        <ecNumber evidence="4 15">6.3.3.1</ecNumber>
    </recommendedName>
    <alternativeName>
        <fullName evidence="12 15">AIR synthase</fullName>
    </alternativeName>
    <alternativeName>
        <fullName evidence="13 15">AIRS</fullName>
    </alternativeName>
    <alternativeName>
        <fullName evidence="11 15">Phosphoribosyl-aminoimidazole synthetase</fullName>
    </alternativeName>
</protein>
<dbReference type="PATRIC" id="fig|1423760.3.peg.1348"/>
<evidence type="ECO:0000256" key="15">
    <source>
        <dbReference type="HAMAP-Rule" id="MF_00741"/>
    </source>
</evidence>
<evidence type="ECO:0000313" key="19">
    <source>
        <dbReference type="Proteomes" id="UP000050816"/>
    </source>
</evidence>
<evidence type="ECO:0000256" key="4">
    <source>
        <dbReference type="ARBA" id="ARBA00013047"/>
    </source>
</evidence>
<feature type="domain" description="PurM-like N-terminal" evidence="16">
    <location>
        <begin position="55"/>
        <end position="159"/>
    </location>
</feature>
<evidence type="ECO:0000256" key="5">
    <source>
        <dbReference type="ARBA" id="ARBA00020367"/>
    </source>
</evidence>
<dbReference type="InterPro" id="IPR036676">
    <property type="entry name" value="PurM-like_C_sf"/>
</dbReference>
<dbReference type="GO" id="GO:0006189">
    <property type="term" value="P:'de novo' IMP biosynthetic process"/>
    <property type="evidence" value="ECO:0007669"/>
    <property type="project" value="UniProtKB-UniRule"/>
</dbReference>
<evidence type="ECO:0000256" key="9">
    <source>
        <dbReference type="ARBA" id="ARBA00022755"/>
    </source>
</evidence>
<dbReference type="CDD" id="cd02196">
    <property type="entry name" value="PurM"/>
    <property type="match status" value="1"/>
</dbReference>
<dbReference type="Pfam" id="PF00586">
    <property type="entry name" value="AIRS"/>
    <property type="match status" value="1"/>
</dbReference>
<proteinExistence type="inferred from homology"/>
<evidence type="ECO:0000313" key="18">
    <source>
        <dbReference type="EMBL" id="KRL90674.1"/>
    </source>
</evidence>
<dbReference type="HAMAP" id="MF_00741">
    <property type="entry name" value="AIRS"/>
    <property type="match status" value="1"/>
</dbReference>
<dbReference type="Pfam" id="PF02769">
    <property type="entry name" value="AIRS_C"/>
    <property type="match status" value="1"/>
</dbReference>
<comment type="similarity">
    <text evidence="3 15">Belongs to the AIR synthase family.</text>
</comment>